<proteinExistence type="predicted"/>
<dbReference type="STRING" id="660470.Theba_0987"/>
<name>I2F440_9BACT</name>
<dbReference type="HOGENOM" id="CLU_605220_0_0_0"/>
<dbReference type="Proteomes" id="UP000002881">
    <property type="component" value="Chromosome"/>
</dbReference>
<organism evidence="1 2">
    <name type="scientific">Mesotoga prima MesG1.Ag.4.2</name>
    <dbReference type="NCBI Taxonomy" id="660470"/>
    <lineage>
        <taxon>Bacteria</taxon>
        <taxon>Thermotogati</taxon>
        <taxon>Thermotogota</taxon>
        <taxon>Thermotogae</taxon>
        <taxon>Kosmotogales</taxon>
        <taxon>Kosmotogaceae</taxon>
        <taxon>Mesotoga</taxon>
    </lineage>
</organism>
<keyword evidence="2" id="KW-1185">Reference proteome</keyword>
<accession>I2F440</accession>
<reference evidence="1 2" key="1">
    <citation type="journal article" date="2012" name="Genome Biol. Evol.">
        <title>Genome Sequence of the Mesophilic Thermotogales Bacterium Mesotoga prima MesG1.Ag.4.2 Reveals the Largest Thermotogales Genome To Date.</title>
        <authorList>
            <person name="Zhaxybayeva O."/>
            <person name="Swithers K.S."/>
            <person name="Foght J."/>
            <person name="Green A.G."/>
            <person name="Bruce D."/>
            <person name="Detter C."/>
            <person name="Han S."/>
            <person name="Teshima H."/>
            <person name="Han J."/>
            <person name="Woyke T."/>
            <person name="Pitluck S."/>
            <person name="Nolan M."/>
            <person name="Ivanova N."/>
            <person name="Pati A."/>
            <person name="Land M.L."/>
            <person name="Dlutek M."/>
            <person name="Doolittle W.F."/>
            <person name="Noll K.M."/>
            <person name="Nesbo C.L."/>
        </authorList>
    </citation>
    <scope>NUCLEOTIDE SEQUENCE [LARGE SCALE GENOMIC DNA]</scope>
    <source>
        <strain evidence="2">mesG1.Ag.4.2</strain>
    </source>
</reference>
<sequence precursor="true">MLSRISFTVLIISIILSISGCTGLIRFETEHSHLELIPGENCFELTRGVKISFSNVQKEVSIPYEIERISERTLLVLFREGTASAPGPIFHLSHEALGIEADQVLIVQPILNQTSYVPTEERYEAQFIKDSLSTVVRFTKLPYCLLISRADALYTAQHLPGKFLLEGDLLYHIGPNWIPSHSAVYLGVDYETAMTDEKLGFNNEVTFGESYPFLSHGYNLVEEGVFIFPNDIENHSYVNLFNYDTYESRWLRYWATSFSGARRFPGEISPQDRRKISRFMYETAEKGALWSVGFAWSGFWDLPFTDRDLYSCVGVVEKAYESAGRNIVPFWEDMFYLNSFEQFSRTIPVPEITSMVGDKVEFRINSLLAEWTYVGFDKWSFGDHAWIWKSESNVELLSPQGSLEVKNDHCIFTWTPLETGDYPIIFRFFGEFEGKEVEKYHTLTVHVTGKDS</sequence>
<dbReference type="EMBL" id="CP003532">
    <property type="protein sequence ID" value="AFK06693.1"/>
    <property type="molecule type" value="Genomic_DNA"/>
</dbReference>
<dbReference type="AlphaFoldDB" id="I2F440"/>
<evidence type="ECO:0000313" key="1">
    <source>
        <dbReference type="EMBL" id="AFK06693.1"/>
    </source>
</evidence>
<dbReference type="KEGG" id="mpg:Theba_0987"/>
<gene>
    <name evidence="1" type="ORF">Theba_0987</name>
</gene>
<protein>
    <submittedName>
        <fullName evidence="1">Uncharacterized protein</fullName>
    </submittedName>
</protein>
<evidence type="ECO:0000313" key="2">
    <source>
        <dbReference type="Proteomes" id="UP000002881"/>
    </source>
</evidence>
<dbReference type="PROSITE" id="PS51257">
    <property type="entry name" value="PROKAR_LIPOPROTEIN"/>
    <property type="match status" value="1"/>
</dbReference>